<evidence type="ECO:0000313" key="3">
    <source>
        <dbReference type="Proteomes" id="UP000014062"/>
    </source>
</evidence>
<gene>
    <name evidence="2" type="ORF">SLI_6660</name>
</gene>
<evidence type="ECO:0000256" key="1">
    <source>
        <dbReference type="SAM" id="MobiDB-lite"/>
    </source>
</evidence>
<sequence length="66" mass="7168">MPSSDNARRTIPAMSHEPVTPGQPRTGRPLPALVLLRPGAGDYRGMDGRLNTGRYVLRMTVPNRAA</sequence>
<dbReference type="Proteomes" id="UP000014062">
    <property type="component" value="Chromosome"/>
</dbReference>
<dbReference type="AlphaFoldDB" id="A0A7U9E163"/>
<accession>A0A7U9E163</accession>
<proteinExistence type="predicted"/>
<organism evidence="2 3">
    <name type="scientific">Streptomyces lividans 1326</name>
    <dbReference type="NCBI Taxonomy" id="1200984"/>
    <lineage>
        <taxon>Bacteria</taxon>
        <taxon>Bacillati</taxon>
        <taxon>Actinomycetota</taxon>
        <taxon>Actinomycetes</taxon>
        <taxon>Kitasatosporales</taxon>
        <taxon>Streptomycetaceae</taxon>
        <taxon>Streptomyces</taxon>
    </lineage>
</organism>
<dbReference type="EMBL" id="CM001889">
    <property type="protein sequence ID" value="EOY51366.1"/>
    <property type="molecule type" value="Genomic_DNA"/>
</dbReference>
<protein>
    <submittedName>
        <fullName evidence="2">Uncharacterized protein</fullName>
    </submittedName>
</protein>
<evidence type="ECO:0000313" key="2">
    <source>
        <dbReference type="EMBL" id="EOY51366.1"/>
    </source>
</evidence>
<reference evidence="3" key="1">
    <citation type="journal article" date="2013" name="Genome Biol. Evol.">
        <title>The genome sequence of Streptomyces lividans 66 reveals a novel tRNA-dependent peptide biosynthetic system within a metal-related genomic island.</title>
        <authorList>
            <person name="Cruz-Morales P."/>
            <person name="Vijgenboom E."/>
            <person name="Iruegas-Bocardo F."/>
            <person name="Girard G."/>
            <person name="Yanez-Guerra L.A."/>
            <person name="Ramos-Aboites H.E."/>
            <person name="Pernodet J.L."/>
            <person name="Anne J."/>
            <person name="van Wezel G.P."/>
            <person name="Barona-Gomez F."/>
        </authorList>
    </citation>
    <scope>NUCLEOTIDE SEQUENCE [LARGE SCALE GENOMIC DNA]</scope>
    <source>
        <strain evidence="3">1326</strain>
    </source>
</reference>
<feature type="region of interest" description="Disordered" evidence="1">
    <location>
        <begin position="1"/>
        <end position="30"/>
    </location>
</feature>
<name>A0A7U9E163_STRLI</name>